<name>A0A4Y2LES6_ARAVE</name>
<reference evidence="1 2" key="1">
    <citation type="journal article" date="2019" name="Sci. Rep.">
        <title>Orb-weaving spider Araneus ventricosus genome elucidates the spidroin gene catalogue.</title>
        <authorList>
            <person name="Kono N."/>
            <person name="Nakamura H."/>
            <person name="Ohtoshi R."/>
            <person name="Moran D.A.P."/>
            <person name="Shinohara A."/>
            <person name="Yoshida Y."/>
            <person name="Fujiwara M."/>
            <person name="Mori M."/>
            <person name="Tomita M."/>
            <person name="Arakawa K."/>
        </authorList>
    </citation>
    <scope>NUCLEOTIDE SEQUENCE [LARGE SCALE GENOMIC DNA]</scope>
</reference>
<dbReference type="OrthoDB" id="6435860at2759"/>
<comment type="caution">
    <text evidence="1">The sequence shown here is derived from an EMBL/GenBank/DDBJ whole genome shotgun (WGS) entry which is preliminary data.</text>
</comment>
<sequence>MLCWVPSRVLIVGNEQADRASKSAVVPITISIPVEDLRKRLKMLLHSKRQGQWDSETNTKLHIVKPVVQQWLSLTNKKANVPVTHLRIGHTRFIPLVAWRGTTNALAM</sequence>
<proteinExistence type="predicted"/>
<dbReference type="Proteomes" id="UP000499080">
    <property type="component" value="Unassembled WGS sequence"/>
</dbReference>
<gene>
    <name evidence="1" type="ORF">AVEN_242432_1</name>
</gene>
<dbReference type="EMBL" id="BGPR01005758">
    <property type="protein sequence ID" value="GBN13198.1"/>
    <property type="molecule type" value="Genomic_DNA"/>
</dbReference>
<organism evidence="1 2">
    <name type="scientific">Araneus ventricosus</name>
    <name type="common">Orbweaver spider</name>
    <name type="synonym">Epeira ventricosa</name>
    <dbReference type="NCBI Taxonomy" id="182803"/>
    <lineage>
        <taxon>Eukaryota</taxon>
        <taxon>Metazoa</taxon>
        <taxon>Ecdysozoa</taxon>
        <taxon>Arthropoda</taxon>
        <taxon>Chelicerata</taxon>
        <taxon>Arachnida</taxon>
        <taxon>Araneae</taxon>
        <taxon>Araneomorphae</taxon>
        <taxon>Entelegynae</taxon>
        <taxon>Araneoidea</taxon>
        <taxon>Araneidae</taxon>
        <taxon>Araneus</taxon>
    </lineage>
</organism>
<evidence type="ECO:0000313" key="1">
    <source>
        <dbReference type="EMBL" id="GBN13198.1"/>
    </source>
</evidence>
<dbReference type="AlphaFoldDB" id="A0A4Y2LES6"/>
<keyword evidence="2" id="KW-1185">Reference proteome</keyword>
<protein>
    <submittedName>
        <fullName evidence="1">Uncharacterized protein</fullName>
    </submittedName>
</protein>
<accession>A0A4Y2LES6</accession>
<evidence type="ECO:0000313" key="2">
    <source>
        <dbReference type="Proteomes" id="UP000499080"/>
    </source>
</evidence>